<protein>
    <submittedName>
        <fullName evidence="2">4-hydroxyacetophenone monooxygenase</fullName>
    </submittedName>
</protein>
<reference evidence="2 3" key="1">
    <citation type="journal article" date="2018" name="PLoS Pathog.">
        <title>Evolution of structural diversity of trichothecenes, a family of toxins produced by plant pathogenic and entomopathogenic fungi.</title>
        <authorList>
            <person name="Proctor R.H."/>
            <person name="McCormick S.P."/>
            <person name="Kim H.S."/>
            <person name="Cardoza R.E."/>
            <person name="Stanley A.M."/>
            <person name="Lindo L."/>
            <person name="Kelly A."/>
            <person name="Brown D.W."/>
            <person name="Lee T."/>
            <person name="Vaughan M.M."/>
            <person name="Alexander N.J."/>
            <person name="Busman M."/>
            <person name="Gutierrez S."/>
        </authorList>
    </citation>
    <scope>NUCLEOTIDE SEQUENCE [LARGE SCALE GENOMIC DNA]</scope>
    <source>
        <strain evidence="2 3">IBT 40837</strain>
    </source>
</reference>
<dbReference type="InterPro" id="IPR036188">
    <property type="entry name" value="FAD/NAD-bd_sf"/>
</dbReference>
<organism evidence="2 3">
    <name type="scientific">Trichoderma arundinaceum</name>
    <dbReference type="NCBI Taxonomy" id="490622"/>
    <lineage>
        <taxon>Eukaryota</taxon>
        <taxon>Fungi</taxon>
        <taxon>Dikarya</taxon>
        <taxon>Ascomycota</taxon>
        <taxon>Pezizomycotina</taxon>
        <taxon>Sordariomycetes</taxon>
        <taxon>Hypocreomycetidae</taxon>
        <taxon>Hypocreales</taxon>
        <taxon>Hypocreaceae</taxon>
        <taxon>Trichoderma</taxon>
    </lineage>
</organism>
<dbReference type="Proteomes" id="UP000266272">
    <property type="component" value="Unassembled WGS sequence"/>
</dbReference>
<comment type="similarity">
    <text evidence="1">Belongs to the FAD-binding monooxygenase family.</text>
</comment>
<evidence type="ECO:0000313" key="3">
    <source>
        <dbReference type="Proteomes" id="UP000266272"/>
    </source>
</evidence>
<keyword evidence="2" id="KW-0560">Oxidoreductase</keyword>
<dbReference type="SUPFAM" id="SSF51905">
    <property type="entry name" value="FAD/NAD(P)-binding domain"/>
    <property type="match status" value="1"/>
</dbReference>
<evidence type="ECO:0000256" key="1">
    <source>
        <dbReference type="ARBA" id="ARBA00010139"/>
    </source>
</evidence>
<dbReference type="AlphaFoldDB" id="A0A395NIC6"/>
<name>A0A395NIC6_TRIAR</name>
<proteinExistence type="inferred from homology"/>
<evidence type="ECO:0000313" key="2">
    <source>
        <dbReference type="EMBL" id="RFU75533.1"/>
    </source>
</evidence>
<sequence>MITQFCRQAHWLAERPNPEYSTLFKWAMKWIPLAMRIYRAKLYWQQERDFKGFDIETGAEIRSGWSTEAANYIRANAPLKYRDFLVPKTEIGCKRRVNDTGYLASLYRDNVDLVYDDPIDEILPTGIRTRSGKIVPADAIVLAHGFETQKPFGSLQIFGERGISIMEHVSVNQAPIF</sequence>
<keyword evidence="3" id="KW-1185">Reference proteome</keyword>
<dbReference type="InterPro" id="IPR051209">
    <property type="entry name" value="FAD-bind_Monooxygenase_sf"/>
</dbReference>
<gene>
    <name evidence="2" type="ORF">TARUN_6706</name>
</gene>
<dbReference type="EMBL" id="PXOA01000429">
    <property type="protein sequence ID" value="RFU75533.1"/>
    <property type="molecule type" value="Genomic_DNA"/>
</dbReference>
<dbReference type="GO" id="GO:0004497">
    <property type="term" value="F:monooxygenase activity"/>
    <property type="evidence" value="ECO:0007669"/>
    <property type="project" value="UniProtKB-KW"/>
</dbReference>
<comment type="caution">
    <text evidence="2">The sequence shown here is derived from an EMBL/GenBank/DDBJ whole genome shotgun (WGS) entry which is preliminary data.</text>
</comment>
<dbReference type="PANTHER" id="PTHR42877:SF5">
    <property type="entry name" value="L-ORNITHINE N(5)-MONOOXYGENASE-RELATED"/>
    <property type="match status" value="1"/>
</dbReference>
<accession>A0A395NIC6</accession>
<dbReference type="OrthoDB" id="74360at2759"/>
<keyword evidence="2" id="KW-0503">Monooxygenase</keyword>
<dbReference type="PANTHER" id="PTHR42877">
    <property type="entry name" value="L-ORNITHINE N(5)-MONOOXYGENASE-RELATED"/>
    <property type="match status" value="1"/>
</dbReference>